<evidence type="ECO:0000313" key="4">
    <source>
        <dbReference type="EMBL" id="SDJ66511.1"/>
    </source>
</evidence>
<proteinExistence type="predicted"/>
<dbReference type="GO" id="GO:0016887">
    <property type="term" value="F:ATP hydrolysis activity"/>
    <property type="evidence" value="ECO:0007669"/>
    <property type="project" value="InterPro"/>
</dbReference>
<evidence type="ECO:0000256" key="2">
    <source>
        <dbReference type="SAM" id="MobiDB-lite"/>
    </source>
</evidence>
<dbReference type="RefSeq" id="WP_090365986.1">
    <property type="nucleotide sequence ID" value="NZ_FNEM01000011.1"/>
</dbReference>
<dbReference type="EMBL" id="FNEM01000011">
    <property type="protein sequence ID" value="SDJ66511.1"/>
    <property type="molecule type" value="Genomic_DNA"/>
</dbReference>
<organism evidence="4 5">
    <name type="scientific">Ferrimonas sediminum</name>
    <dbReference type="NCBI Taxonomy" id="718193"/>
    <lineage>
        <taxon>Bacteria</taxon>
        <taxon>Pseudomonadati</taxon>
        <taxon>Pseudomonadota</taxon>
        <taxon>Gammaproteobacteria</taxon>
        <taxon>Alteromonadales</taxon>
        <taxon>Ferrimonadaceae</taxon>
        <taxon>Ferrimonas</taxon>
    </lineage>
</organism>
<dbReference type="PANTHER" id="PTHR32114">
    <property type="entry name" value="ABC TRANSPORTER ABCH.3"/>
    <property type="match status" value="1"/>
</dbReference>
<feature type="region of interest" description="Disordered" evidence="2">
    <location>
        <begin position="262"/>
        <end position="290"/>
    </location>
</feature>
<dbReference type="Pfam" id="PF13476">
    <property type="entry name" value="AAA_23"/>
    <property type="match status" value="1"/>
</dbReference>
<dbReference type="Proteomes" id="UP000199527">
    <property type="component" value="Unassembled WGS sequence"/>
</dbReference>
<dbReference type="Pfam" id="PF13558">
    <property type="entry name" value="SbcC_Walker_B"/>
    <property type="match status" value="1"/>
</dbReference>
<feature type="domain" description="Rad50/SbcC-type AAA" evidence="3">
    <location>
        <begin position="5"/>
        <end position="205"/>
    </location>
</feature>
<keyword evidence="5" id="KW-1185">Reference proteome</keyword>
<dbReference type="PANTHER" id="PTHR32114:SF2">
    <property type="entry name" value="ABC TRANSPORTER ABCH.3"/>
    <property type="match status" value="1"/>
</dbReference>
<protein>
    <submittedName>
        <fullName evidence="4">Exonuclease SbcC</fullName>
    </submittedName>
</protein>
<evidence type="ECO:0000256" key="1">
    <source>
        <dbReference type="SAM" id="Coils"/>
    </source>
</evidence>
<keyword evidence="4" id="KW-0378">Hydrolase</keyword>
<keyword evidence="4" id="KW-0269">Exonuclease</keyword>
<dbReference type="GO" id="GO:0004527">
    <property type="term" value="F:exonuclease activity"/>
    <property type="evidence" value="ECO:0007669"/>
    <property type="project" value="UniProtKB-KW"/>
</dbReference>
<dbReference type="OrthoDB" id="9795626at2"/>
<feature type="coiled-coil region" evidence="1">
    <location>
        <begin position="538"/>
        <end position="771"/>
    </location>
</feature>
<keyword evidence="4" id="KW-0540">Nuclease</keyword>
<evidence type="ECO:0000259" key="3">
    <source>
        <dbReference type="Pfam" id="PF13476"/>
    </source>
</evidence>
<dbReference type="SUPFAM" id="SSF52540">
    <property type="entry name" value="P-loop containing nucleoside triphosphate hydrolases"/>
    <property type="match status" value="2"/>
</dbReference>
<dbReference type="Gene3D" id="3.40.50.300">
    <property type="entry name" value="P-loop containing nucleotide triphosphate hydrolases"/>
    <property type="match status" value="2"/>
</dbReference>
<reference evidence="5" key="1">
    <citation type="submission" date="2016-10" db="EMBL/GenBank/DDBJ databases">
        <authorList>
            <person name="Varghese N."/>
            <person name="Submissions S."/>
        </authorList>
    </citation>
    <scope>NUCLEOTIDE SEQUENCE [LARGE SCALE GENOMIC DNA]</scope>
    <source>
        <strain evidence="5">DSM 23317</strain>
    </source>
</reference>
<name>A0A1G8VKB3_9GAMM</name>
<dbReference type="InterPro" id="IPR027417">
    <property type="entry name" value="P-loop_NTPase"/>
</dbReference>
<dbReference type="AlphaFoldDB" id="A0A1G8VKB3"/>
<dbReference type="InterPro" id="IPR038729">
    <property type="entry name" value="Rad50/SbcC_AAA"/>
</dbReference>
<feature type="coiled-coil region" evidence="1">
    <location>
        <begin position="879"/>
        <end position="920"/>
    </location>
</feature>
<evidence type="ECO:0000313" key="5">
    <source>
        <dbReference type="Proteomes" id="UP000199527"/>
    </source>
</evidence>
<sequence>MKILSLRFKNLNSLKGEWKIDFTQEPFASNGLFAITGPTGAGKTTLLDAICLALYHQTPRLSVSPTQNELMTRGCGECLAEVEFEVKGEAYRAYWSQRRARLAADGKLQPPMVELARVADDSILAEKIKDKLELVSRLTGLDFARFTKSMLLSQGQFAAFLNASANERAELLEELTGTEIYGRISEQVFENHKQARQQLETLKARAEGVDLLSDEQREQLQSRRGADRLKEQGLQVQITELKGQQRWLQTEADLDAAKTQAQAQLQKSKDEAQQQQPALTTLARSEPAERLRPRLNEVRQHELAVAEHNRELESRKKALLQWKLEGEKAQQAYLAAQQALSKAQADKERCESLLAKVIPIDTQLAQLNSQHQQAKVELEKRRLAWQESRERVQDSDQALARLLEKLSHSETYLQAHQHHSQLGSHLSAWQTQLNQLQQWQQQQKKLQPELSSVTVSLTEQQQAAQSLAPRCEQSQADWQQTQTVLEQAKQALTQAQTEMDEPALRHKLTQLDEGVDGRAQLTQLNRQFGEQSQQAGELEASRQTLKAAQSEIESQLKHKRQDYKAQAQQLKDVTTLLEQERKIASLEAQRQQLQSGQACPLCGATEHPAIAEYQAIEISDTERRRDVLQAQVETLRSDGVELKTRQEHGQQALQAADEQHQQAGQRLAELEQQWQQQCLALNIGSGPSIRDSQRLETYLQRCKQQKAEIEAQLAKLAQLQQAQQQAQQQAADAAETKHQQELALNQARSAVATLEQQHQSLTAQLQQVEVDSTQLLQTLEPQLQQLGMALPGDDGIEAWLAEQTRAWERWQLASQAQQQLVTERSGLEQKLASSQEKLQLQALEKEGAEAVLATTAEQQSQLRAQRTELFGDTEVDAERQRVAEALTAASEQLQQQQQLQQQSQQQSAQLQGQCEQLKQDGHKLTDRWTESRKALQGELALSMFASQSQLEQALLEPEQKAQLQQLKQQLERDQAGCEALVKESELRLTAHRDQRPPALAPTLTLAEINDSMAQLSESSRMLISAMGEVKQQLDEDARRRESLSDLLAEIEASKASVDDWAHLNSLIGSREGDKFRKFAQGLTLDHLVYLANLQLQRLHGRYQLSRRLGDDLALQIKDTWQGDVVRDTRTLSGGESFLVSLALALGLSDLVSHKTSIDSLFLDEGFGTLDGETLDTALDALDALNASGKMIGVISHIEAMKERIGVQIKVSKVNGLGVSRLAANYRVSEVGEVESVG</sequence>
<accession>A0A1G8VKB3</accession>
<dbReference type="GO" id="GO:0006302">
    <property type="term" value="P:double-strand break repair"/>
    <property type="evidence" value="ECO:0007669"/>
    <property type="project" value="InterPro"/>
</dbReference>
<gene>
    <name evidence="4" type="ORF">SAMN04488540_11177</name>
</gene>
<keyword evidence="1" id="KW-0175">Coiled coil</keyword>